<evidence type="ECO:0000313" key="3">
    <source>
        <dbReference type="EMBL" id="OAX32528.1"/>
    </source>
</evidence>
<reference evidence="3 4" key="1">
    <citation type="submission" date="2016-06" db="EMBL/GenBank/DDBJ databases">
        <title>Comparative genomics of the ectomycorrhizal sister species Rhizopogon vinicolor and Rhizopogon vesiculosus (Basidiomycota: Boletales) reveals a divergence of the mating type B locus.</title>
        <authorList>
            <consortium name="DOE Joint Genome Institute"/>
            <person name="Mujic A.B."/>
            <person name="Kuo A."/>
            <person name="Tritt A."/>
            <person name="Lipzen A."/>
            <person name="Chen C."/>
            <person name="Johnson J."/>
            <person name="Sharma A."/>
            <person name="Barry K."/>
            <person name="Grigoriev I.V."/>
            <person name="Spatafora J.W."/>
        </authorList>
    </citation>
    <scope>NUCLEOTIDE SEQUENCE [LARGE SCALE GENOMIC DNA]</scope>
    <source>
        <strain evidence="3 4">AM-OR11-026</strain>
    </source>
</reference>
<proteinExistence type="predicted"/>
<feature type="transmembrane region" description="Helical" evidence="1">
    <location>
        <begin position="51"/>
        <end position="74"/>
    </location>
</feature>
<dbReference type="Proteomes" id="UP000092154">
    <property type="component" value="Unassembled WGS sequence"/>
</dbReference>
<keyword evidence="1" id="KW-0472">Membrane</keyword>
<dbReference type="Pfam" id="PF20151">
    <property type="entry name" value="DUF6533"/>
    <property type="match status" value="1"/>
</dbReference>
<keyword evidence="1" id="KW-1133">Transmembrane helix</keyword>
<evidence type="ECO:0000313" key="4">
    <source>
        <dbReference type="Proteomes" id="UP000092154"/>
    </source>
</evidence>
<dbReference type="InterPro" id="IPR045340">
    <property type="entry name" value="DUF6533"/>
</dbReference>
<accession>A0A1B7MIX4</accession>
<keyword evidence="4" id="KW-1185">Reference proteome</keyword>
<dbReference type="EMBL" id="KV448983">
    <property type="protein sequence ID" value="OAX32528.1"/>
    <property type="molecule type" value="Genomic_DNA"/>
</dbReference>
<name>A0A1B7MIX4_9AGAM</name>
<evidence type="ECO:0000259" key="2">
    <source>
        <dbReference type="Pfam" id="PF20151"/>
    </source>
</evidence>
<organism evidence="3 4">
    <name type="scientific">Rhizopogon vinicolor AM-OR11-026</name>
    <dbReference type="NCBI Taxonomy" id="1314800"/>
    <lineage>
        <taxon>Eukaryota</taxon>
        <taxon>Fungi</taxon>
        <taxon>Dikarya</taxon>
        <taxon>Basidiomycota</taxon>
        <taxon>Agaricomycotina</taxon>
        <taxon>Agaricomycetes</taxon>
        <taxon>Agaricomycetidae</taxon>
        <taxon>Boletales</taxon>
        <taxon>Suillineae</taxon>
        <taxon>Rhizopogonaceae</taxon>
        <taxon>Rhizopogon</taxon>
    </lineage>
</organism>
<protein>
    <recommendedName>
        <fullName evidence="2">DUF6533 domain-containing protein</fullName>
    </recommendedName>
</protein>
<gene>
    <name evidence="3" type="ORF">K503DRAFT_870108</name>
</gene>
<evidence type="ECO:0000256" key="1">
    <source>
        <dbReference type="SAM" id="Phobius"/>
    </source>
</evidence>
<sequence length="86" mass="9842">MTVVSNDPSLWPTIYYFHQNSYAIVASLAVVAYDLVLTSGQEFELVWRQRWSLMTVLYLGTRYTGIPYVVARILPMLPAVLLSDTR</sequence>
<keyword evidence="1" id="KW-0812">Transmembrane</keyword>
<dbReference type="OrthoDB" id="3020687at2759"/>
<feature type="transmembrane region" description="Helical" evidence="1">
    <location>
        <begin position="20"/>
        <end position="39"/>
    </location>
</feature>
<feature type="domain" description="DUF6533" evidence="2">
    <location>
        <begin position="22"/>
        <end position="66"/>
    </location>
</feature>
<dbReference type="AlphaFoldDB" id="A0A1B7MIX4"/>
<dbReference type="InParanoid" id="A0A1B7MIX4"/>